<sequence length="383" mass="43025">MLLSIHETFEGLQDVWTQLERDADCTAFQTYAWLSTWFRHIGKRSGIKPAIVVGREAGGKTLFIMPLGLKRGVIGIRLVWLGGCLCDYQGPVLAKDFARHVRRDQFKTLWAGIRAALPHHDIVELDRLPEAIGGQGNPFLALGNVQPHASNAHMTRLAPTWDEYYGAKRSSGSKKRDKQKRRKLEEFGAVELVTPDSREKIGRTVDALIAQKGATFARMGVVNPFEKPGVRDFYMDLARNETGLVHVCHLEVGGRIAAANWGVSFGGRYHYVLSSYAEQEDFARRGPGMIQLMELIRHATETGHTEFDFTIGDEAYKADWCEVEICLFDHLEAVTLRGWLALLPAVLYRRVKRFIKQTPVLWDAFTRLRAAAGALVRPGVARV</sequence>
<gene>
    <name evidence="2" type="ORF">F2P47_11020</name>
</gene>
<protein>
    <submittedName>
        <fullName evidence="2">GNAT family N-acetyltransferase</fullName>
    </submittedName>
</protein>
<dbReference type="InterPro" id="IPR016181">
    <property type="entry name" value="Acyl_CoA_acyltransferase"/>
</dbReference>
<proteinExistence type="predicted"/>
<evidence type="ECO:0000313" key="3">
    <source>
        <dbReference type="Proteomes" id="UP000468901"/>
    </source>
</evidence>
<accession>A0A6N6VGZ5</accession>
<dbReference type="InterPro" id="IPR038740">
    <property type="entry name" value="BioF2-like_GNAT_dom"/>
</dbReference>
<reference evidence="2 3" key="1">
    <citation type="submission" date="2019-09" db="EMBL/GenBank/DDBJ databases">
        <title>Parvibaculum sedimenti sp. nov., isolated from sediment.</title>
        <authorList>
            <person name="Wang Y."/>
        </authorList>
    </citation>
    <scope>NUCLEOTIDE SEQUENCE [LARGE SCALE GENOMIC DNA]</scope>
    <source>
        <strain evidence="2 3">HXT-9</strain>
    </source>
</reference>
<dbReference type="Pfam" id="PF13480">
    <property type="entry name" value="Acetyltransf_6"/>
    <property type="match status" value="1"/>
</dbReference>
<dbReference type="Proteomes" id="UP000468901">
    <property type="component" value="Unassembled WGS sequence"/>
</dbReference>
<dbReference type="EMBL" id="WESC01000009">
    <property type="protein sequence ID" value="KAB7739608.1"/>
    <property type="molecule type" value="Genomic_DNA"/>
</dbReference>
<name>A0A6N6VGZ5_9HYPH</name>
<keyword evidence="3" id="KW-1185">Reference proteome</keyword>
<dbReference type="GO" id="GO:0016740">
    <property type="term" value="F:transferase activity"/>
    <property type="evidence" value="ECO:0007669"/>
    <property type="project" value="UniProtKB-KW"/>
</dbReference>
<evidence type="ECO:0000313" key="2">
    <source>
        <dbReference type="EMBL" id="KAB7739608.1"/>
    </source>
</evidence>
<evidence type="ECO:0000259" key="1">
    <source>
        <dbReference type="Pfam" id="PF13480"/>
    </source>
</evidence>
<dbReference type="SUPFAM" id="SSF55729">
    <property type="entry name" value="Acyl-CoA N-acyltransferases (Nat)"/>
    <property type="match status" value="1"/>
</dbReference>
<comment type="caution">
    <text evidence="2">The sequence shown here is derived from an EMBL/GenBank/DDBJ whole genome shotgun (WGS) entry which is preliminary data.</text>
</comment>
<organism evidence="2 3">
    <name type="scientific">Parvibaculum sedimenti</name>
    <dbReference type="NCBI Taxonomy" id="2608632"/>
    <lineage>
        <taxon>Bacteria</taxon>
        <taxon>Pseudomonadati</taxon>
        <taxon>Pseudomonadota</taxon>
        <taxon>Alphaproteobacteria</taxon>
        <taxon>Hyphomicrobiales</taxon>
        <taxon>Parvibaculaceae</taxon>
        <taxon>Parvibaculum</taxon>
    </lineage>
</organism>
<dbReference type="AlphaFoldDB" id="A0A6N6VGZ5"/>
<keyword evidence="2" id="KW-0808">Transferase</keyword>
<dbReference type="Gene3D" id="3.40.630.30">
    <property type="match status" value="1"/>
</dbReference>
<feature type="domain" description="BioF2-like acetyltransferase" evidence="1">
    <location>
        <begin position="174"/>
        <end position="317"/>
    </location>
</feature>